<evidence type="ECO:0000313" key="11">
    <source>
        <dbReference type="EMBL" id="KKQ50353.1"/>
    </source>
</evidence>
<keyword evidence="5" id="KW-0067">ATP-binding</keyword>
<dbReference type="SUPFAM" id="SSF50249">
    <property type="entry name" value="Nucleic acid-binding proteins"/>
    <property type="match status" value="1"/>
</dbReference>
<dbReference type="InterPro" id="IPR001650">
    <property type="entry name" value="Helicase_C-like"/>
</dbReference>
<dbReference type="CDD" id="cd04488">
    <property type="entry name" value="RecG_wedge_OBF"/>
    <property type="match status" value="1"/>
</dbReference>
<dbReference type="SUPFAM" id="SSF52540">
    <property type="entry name" value="P-loop containing nucleoside triphosphate hydrolases"/>
    <property type="match status" value="1"/>
</dbReference>
<feature type="domain" description="Helicase C-terminal" evidence="10">
    <location>
        <begin position="437"/>
        <end position="598"/>
    </location>
</feature>
<proteinExistence type="predicted"/>
<dbReference type="PANTHER" id="PTHR47964">
    <property type="entry name" value="ATP-DEPENDENT DNA HELICASE HOMOLOG RECG, CHLOROPLASTIC"/>
    <property type="match status" value="1"/>
</dbReference>
<keyword evidence="1" id="KW-0547">Nucleotide-binding</keyword>
<dbReference type="PROSITE" id="PS51194">
    <property type="entry name" value="HELICASE_CTER"/>
    <property type="match status" value="1"/>
</dbReference>
<dbReference type="GO" id="GO:0006281">
    <property type="term" value="P:DNA repair"/>
    <property type="evidence" value="ECO:0007669"/>
    <property type="project" value="UniProtKB-KW"/>
</dbReference>
<evidence type="ECO:0000256" key="3">
    <source>
        <dbReference type="ARBA" id="ARBA00022801"/>
    </source>
</evidence>
<evidence type="ECO:0000256" key="2">
    <source>
        <dbReference type="ARBA" id="ARBA00022763"/>
    </source>
</evidence>
<protein>
    <recommendedName>
        <fullName evidence="8">Probable DNA 3'-5' helicase RecG</fullName>
    </recommendedName>
</protein>
<dbReference type="InterPro" id="IPR012340">
    <property type="entry name" value="NA-bd_OB-fold"/>
</dbReference>
<evidence type="ECO:0000259" key="10">
    <source>
        <dbReference type="PROSITE" id="PS51194"/>
    </source>
</evidence>
<evidence type="ECO:0000313" key="12">
    <source>
        <dbReference type="Proteomes" id="UP000034231"/>
    </source>
</evidence>
<dbReference type="GO" id="GO:0005524">
    <property type="term" value="F:ATP binding"/>
    <property type="evidence" value="ECO:0007669"/>
    <property type="project" value="UniProtKB-KW"/>
</dbReference>
<dbReference type="InterPro" id="IPR011545">
    <property type="entry name" value="DEAD/DEAH_box_helicase_dom"/>
</dbReference>
<dbReference type="GO" id="GO:0016787">
    <property type="term" value="F:hydrolase activity"/>
    <property type="evidence" value="ECO:0007669"/>
    <property type="project" value="UniProtKB-KW"/>
</dbReference>
<dbReference type="InterPro" id="IPR047112">
    <property type="entry name" value="RecG/Mfd"/>
</dbReference>
<keyword evidence="6" id="KW-0238">DNA-binding</keyword>
<dbReference type="Pfam" id="PF00270">
    <property type="entry name" value="DEAD"/>
    <property type="match status" value="1"/>
</dbReference>
<evidence type="ECO:0000256" key="1">
    <source>
        <dbReference type="ARBA" id="ARBA00022741"/>
    </source>
</evidence>
<dbReference type="SMART" id="SM00487">
    <property type="entry name" value="DEXDc"/>
    <property type="match status" value="1"/>
</dbReference>
<dbReference type="PANTHER" id="PTHR47964:SF1">
    <property type="entry name" value="ATP-DEPENDENT DNA HELICASE HOMOLOG RECG, CHLOROPLASTIC"/>
    <property type="match status" value="1"/>
</dbReference>
<evidence type="ECO:0000259" key="9">
    <source>
        <dbReference type="PROSITE" id="PS51192"/>
    </source>
</evidence>
<reference evidence="11 12" key="1">
    <citation type="journal article" date="2015" name="Nature">
        <title>rRNA introns, odd ribosomes, and small enigmatic genomes across a large radiation of phyla.</title>
        <authorList>
            <person name="Brown C.T."/>
            <person name="Hug L.A."/>
            <person name="Thomas B.C."/>
            <person name="Sharon I."/>
            <person name="Castelle C.J."/>
            <person name="Singh A."/>
            <person name="Wilkins M.J."/>
            <person name="Williams K.H."/>
            <person name="Banfield J.F."/>
        </authorList>
    </citation>
    <scope>NUCLEOTIDE SEQUENCE [LARGE SCALE GENOMIC DNA]</scope>
</reference>
<keyword evidence="4 11" id="KW-0347">Helicase</keyword>
<dbReference type="InterPro" id="IPR027417">
    <property type="entry name" value="P-loop_NTPase"/>
</dbReference>
<evidence type="ECO:0000256" key="5">
    <source>
        <dbReference type="ARBA" id="ARBA00022840"/>
    </source>
</evidence>
<dbReference type="Pfam" id="PF17191">
    <property type="entry name" value="RecG_wedge"/>
    <property type="match status" value="1"/>
</dbReference>
<dbReference type="GO" id="GO:0003677">
    <property type="term" value="F:DNA binding"/>
    <property type="evidence" value="ECO:0007669"/>
    <property type="project" value="UniProtKB-KW"/>
</dbReference>
<feature type="domain" description="Helicase ATP-binding" evidence="9">
    <location>
        <begin position="267"/>
        <end position="418"/>
    </location>
</feature>
<keyword evidence="2" id="KW-0227">DNA damage</keyword>
<evidence type="ECO:0000256" key="6">
    <source>
        <dbReference type="ARBA" id="ARBA00023125"/>
    </source>
</evidence>
<sequence>MSFQIPGIGPKTESKLQQLNIFSDWQLLYHFPHRYIDFSRVIPISKINLNENCTLSGQIVHLENIYTRSLKSLQKIILKDRSGQVELVWFNQPFLIKNFKIGDSWAFAGTPTLYRGKTTIFSPEYGQYNTGKIIPIYPETKGLTSRWFRKIIGLHFDTLQKNLVDLLPQTLINSYNLLPLKQALQEIHQPQNQKLLAQSRYRLGLDEILSLLTLSRLQKKSWALNKPKFILKSNKTIDSKIKTLISNLPFSLTESQVQAWSEIKPELTSKNKVSNRLLCGDVGSGKTIIALLSTYLTSLNNRQSLVLAPTEILGKQHLKTFQKYLPSTPVYFLSAHQSLPAKIPRNSIIIATHAAIFQKDKFIKNTALLVVDEQHKFGVKQRSFLSQNSPPHTLTMTATPIPRSISLTFFGNLDLSTLKNPPQNRLRIKTFLVPQNKIPACYQWLQKDILKRHSQAFIVCPFIEESESAVTIKSAKKEFEILKNIFPKLKLALIHGKTDIETRNKILENFQKNKINVLVTTPIIEVGIDFPNATTIIIQSADHFGLSQLHQLRGRVGRGALQSYCYLFTESINDSSLKRLEFLSKNSDGFKIAEYDLKTRGPGEVFSTLQHGFPSLKIANLSDIKLIELSQKILTDLEQNYPNFDLEKLVKNQKSLSMVGNHLN</sequence>
<keyword evidence="7" id="KW-0234">DNA repair</keyword>
<dbReference type="EMBL" id="LBTX01000006">
    <property type="protein sequence ID" value="KKQ50353.1"/>
    <property type="molecule type" value="Genomic_DNA"/>
</dbReference>
<dbReference type="Gene3D" id="3.40.50.300">
    <property type="entry name" value="P-loop containing nucleotide triphosphate hydrolases"/>
    <property type="match status" value="2"/>
</dbReference>
<dbReference type="PATRIC" id="fig|1618488.3.peg.306"/>
<dbReference type="Pfam" id="PF00271">
    <property type="entry name" value="Helicase_C"/>
    <property type="match status" value="1"/>
</dbReference>
<accession>A0A0G0I4U8</accession>
<dbReference type="PROSITE" id="PS51192">
    <property type="entry name" value="HELICASE_ATP_BIND_1"/>
    <property type="match status" value="1"/>
</dbReference>
<dbReference type="GO" id="GO:0003678">
    <property type="term" value="F:DNA helicase activity"/>
    <property type="evidence" value="ECO:0007669"/>
    <property type="project" value="TreeGrafter"/>
</dbReference>
<evidence type="ECO:0000256" key="8">
    <source>
        <dbReference type="ARBA" id="ARBA00049819"/>
    </source>
</evidence>
<dbReference type="AlphaFoldDB" id="A0A0G0I4U8"/>
<dbReference type="SMART" id="SM00490">
    <property type="entry name" value="HELICc"/>
    <property type="match status" value="1"/>
</dbReference>
<dbReference type="InterPro" id="IPR014001">
    <property type="entry name" value="Helicase_ATP-bd"/>
</dbReference>
<evidence type="ECO:0000256" key="4">
    <source>
        <dbReference type="ARBA" id="ARBA00022806"/>
    </source>
</evidence>
<dbReference type="Gene3D" id="2.40.50.140">
    <property type="entry name" value="Nucleic acid-binding proteins"/>
    <property type="match status" value="1"/>
</dbReference>
<keyword evidence="3" id="KW-0378">Hydrolase</keyword>
<gene>
    <name evidence="11" type="ORF">US68_C0006G0033</name>
</gene>
<organism evidence="11 12">
    <name type="scientific">Candidatus Shapirobacteria bacterium GW2011_GWE1_38_10</name>
    <dbReference type="NCBI Taxonomy" id="1618488"/>
    <lineage>
        <taxon>Bacteria</taxon>
        <taxon>Candidatus Shapironibacteriota</taxon>
    </lineage>
</organism>
<evidence type="ECO:0000256" key="7">
    <source>
        <dbReference type="ARBA" id="ARBA00023204"/>
    </source>
</evidence>
<comment type="caution">
    <text evidence="11">The sequence shown here is derived from an EMBL/GenBank/DDBJ whole genome shotgun (WGS) entry which is preliminary data.</text>
</comment>
<dbReference type="InterPro" id="IPR045562">
    <property type="entry name" value="RecG_dom3_C"/>
</dbReference>
<name>A0A0G0I4U8_9BACT</name>
<dbReference type="Pfam" id="PF19833">
    <property type="entry name" value="RecG_dom3_C"/>
    <property type="match status" value="1"/>
</dbReference>
<dbReference type="Proteomes" id="UP000034231">
    <property type="component" value="Unassembled WGS sequence"/>
</dbReference>
<dbReference type="InterPro" id="IPR033454">
    <property type="entry name" value="RecG_wedge"/>
</dbReference>